<dbReference type="EMBL" id="MU853615">
    <property type="protein sequence ID" value="KAK4141202.1"/>
    <property type="molecule type" value="Genomic_DNA"/>
</dbReference>
<dbReference type="InterPro" id="IPR019734">
    <property type="entry name" value="TPR_rpt"/>
</dbReference>
<keyword evidence="5" id="KW-0677">Repeat</keyword>
<dbReference type="PROSITE" id="PS50005">
    <property type="entry name" value="TPR"/>
    <property type="match status" value="5"/>
</dbReference>
<evidence type="ECO:0000313" key="13">
    <source>
        <dbReference type="Proteomes" id="UP001302676"/>
    </source>
</evidence>
<evidence type="ECO:0000256" key="10">
    <source>
        <dbReference type="PROSITE-ProRule" id="PRU00339"/>
    </source>
</evidence>
<evidence type="ECO:0000313" key="12">
    <source>
        <dbReference type="EMBL" id="KAK4141202.1"/>
    </source>
</evidence>
<feature type="compositionally biased region" description="Gly residues" evidence="11">
    <location>
        <begin position="487"/>
        <end position="496"/>
    </location>
</feature>
<evidence type="ECO:0000256" key="1">
    <source>
        <dbReference type="ARBA" id="ARBA00004245"/>
    </source>
</evidence>
<dbReference type="GO" id="GO:0007018">
    <property type="term" value="P:microtubule-based movement"/>
    <property type="evidence" value="ECO:0007669"/>
    <property type="project" value="TreeGrafter"/>
</dbReference>
<feature type="repeat" description="TPR" evidence="10">
    <location>
        <begin position="874"/>
        <end position="907"/>
    </location>
</feature>
<feature type="compositionally biased region" description="Polar residues" evidence="11">
    <location>
        <begin position="22"/>
        <end position="35"/>
    </location>
</feature>
<dbReference type="InterPro" id="IPR027417">
    <property type="entry name" value="P-loop_NTPase"/>
</dbReference>
<feature type="repeat" description="TPR" evidence="10">
    <location>
        <begin position="1000"/>
        <end position="1033"/>
    </location>
</feature>
<dbReference type="GO" id="GO:0005874">
    <property type="term" value="C:microtubule"/>
    <property type="evidence" value="ECO:0007669"/>
    <property type="project" value="UniProtKB-KW"/>
</dbReference>
<proteinExistence type="inferred from homology"/>
<dbReference type="Pfam" id="PF13374">
    <property type="entry name" value="TPR_10"/>
    <property type="match status" value="1"/>
</dbReference>
<feature type="repeat" description="TPR" evidence="10">
    <location>
        <begin position="832"/>
        <end position="865"/>
    </location>
</feature>
<evidence type="ECO:0000256" key="6">
    <source>
        <dbReference type="ARBA" id="ARBA00022803"/>
    </source>
</evidence>
<dbReference type="Pfam" id="PF13424">
    <property type="entry name" value="TPR_12"/>
    <property type="match status" value="3"/>
</dbReference>
<sequence>MSSRPSRLSRLLHWPRSRSSSTAPHTTPQSDETPGTSTPEASTTSAAPVAVSDPCPQGLEIVTEGINPTVDIVAVHGLNGHRDKTWTASNGVHWLRDLLPHDIPHARIFCWGYDANTHASSRVSCQYLYDHARTLISDLCRKRKLSDSIERPIIFVAHSLGGIVVKSALIHSDAARRGALEEHRSIKTSTYGVVFMGTPHQGGNGVELGRLLVNVASLFVAADDRILRHLERDSEWLQQQLGQYGPISGDFVTKFAYEQYETPTAFGRSIMVVPRASAVVPGQADAEPIVIHADHTNMVRYTSQGDSGYNIVSEHLRIMARAAPEEVRRRWEAEKRADKARLGTSDAAFAIGFSLSEISEVHHFVAREEELARIYKGLGEGTGKRVAVVHGLGGMGKTQLAVAYTKRHREDYSAVFWLNARDETSLKQAFARVADRILREHPSVVYVRDAVESRDLNQAVQAVKRWLDNSKNDRWLVIYDNYDNPRLGGGGNGGPNEGRDGGMEGDGGANADKGYDIRPFLPDAHHGAILITTRSSRVTVGHRIPLGKLKDLEDSLEILAHSSNRHDLRNDTAAVQLAQELDGLPLALSTAGAYLDNVATTFAEYLEIYRKSWLRLQKTTPGLISYEDRALYSTWDISYAQVEQQNVTSAMLLRLWAYFGNEDLWFELLRGGHSSGPPWFRELTEDALGFTEAVRVLCDYGLVEADTPANERGTESRGYGMHGCVHSWTVHVLNEVRDVEMAQLVMRCVGLHVPPATERGYWVVQRRLMQHADRCLKMVMDGVCTVEGEEWILHSLGNLYMDRGRLSDAEAVYERALRGWEKGLGPEHTSTLDTVNNLGNLYKDQGRLSDAEAMYERALQGKEKALGPEHTSTLDTVNNLGNLYKDQGRLSDAEAMYERALQGYEKALEPEHTSTLSTVNNLGLLYKDQGRLSDAEAMYERALRGKEKALGLDHMSTLSTVNNLGNLYMNQGRLSDAEAIYKRVLQGYEKALGLGHKSTLDTVNDLGNLYKNQGRLSDAEAMYERALRGKEKALGPDHTSTLDTVNNLGNLYMNQGRLSDAEAMYERAIRGYEKVLGHDVNFHPPALNTIQNLAILYTQLRNIFEARVLYVRCQAGVKAVFGVQHERYQKVSRELALLDDFDQ</sequence>
<dbReference type="PANTHER" id="PTHR45783">
    <property type="entry name" value="KINESIN LIGHT CHAIN"/>
    <property type="match status" value="1"/>
</dbReference>
<evidence type="ECO:0000256" key="8">
    <source>
        <dbReference type="ARBA" id="ARBA00023175"/>
    </source>
</evidence>
<accession>A0AAN6ZJY1</accession>
<feature type="repeat" description="TPR" evidence="10">
    <location>
        <begin position="1042"/>
        <end position="1075"/>
    </location>
</feature>
<dbReference type="Proteomes" id="UP001302676">
    <property type="component" value="Unassembled WGS sequence"/>
</dbReference>
<dbReference type="GO" id="GO:0005871">
    <property type="term" value="C:kinesin complex"/>
    <property type="evidence" value="ECO:0007669"/>
    <property type="project" value="InterPro"/>
</dbReference>
<dbReference type="AlphaFoldDB" id="A0AAN6ZJY1"/>
<dbReference type="PRINTS" id="PR00364">
    <property type="entry name" value="DISEASERSIST"/>
</dbReference>
<comment type="similarity">
    <text evidence="2">Belongs to the kinesin light chain family.</text>
</comment>
<dbReference type="InterPro" id="IPR002151">
    <property type="entry name" value="Kinesin_light"/>
</dbReference>
<dbReference type="RefSeq" id="XP_062634573.1">
    <property type="nucleotide sequence ID" value="XM_062784510.1"/>
</dbReference>
<dbReference type="GO" id="GO:0019894">
    <property type="term" value="F:kinesin binding"/>
    <property type="evidence" value="ECO:0007669"/>
    <property type="project" value="TreeGrafter"/>
</dbReference>
<feature type="compositionally biased region" description="Low complexity" evidence="11">
    <location>
        <begin position="36"/>
        <end position="50"/>
    </location>
</feature>
<evidence type="ECO:0000256" key="3">
    <source>
        <dbReference type="ARBA" id="ARBA00022490"/>
    </source>
</evidence>
<evidence type="ECO:0000256" key="4">
    <source>
        <dbReference type="ARBA" id="ARBA00022701"/>
    </source>
</evidence>
<dbReference type="Gene3D" id="3.40.50.1820">
    <property type="entry name" value="alpha/beta hydrolase"/>
    <property type="match status" value="1"/>
</dbReference>
<name>A0AAN6ZJY1_9PEZI</name>
<keyword evidence="6 10" id="KW-0802">TPR repeat</keyword>
<keyword evidence="9" id="KW-0206">Cytoskeleton</keyword>
<evidence type="ECO:0000256" key="7">
    <source>
        <dbReference type="ARBA" id="ARBA00023054"/>
    </source>
</evidence>
<evidence type="ECO:0000256" key="2">
    <source>
        <dbReference type="ARBA" id="ARBA00009622"/>
    </source>
</evidence>
<comment type="caution">
    <text evidence="12">The sequence shown here is derived from an EMBL/GenBank/DDBJ whole genome shotgun (WGS) entry which is preliminary data.</text>
</comment>
<dbReference type="Gene3D" id="3.40.50.300">
    <property type="entry name" value="P-loop containing nucleotide triphosphate hydrolases"/>
    <property type="match status" value="1"/>
</dbReference>
<feature type="repeat" description="TPR" evidence="10">
    <location>
        <begin position="916"/>
        <end position="949"/>
    </location>
</feature>
<protein>
    <submittedName>
        <fullName evidence="12">Uncharacterized protein</fullName>
    </submittedName>
</protein>
<comment type="subcellular location">
    <subcellularLocation>
        <location evidence="1">Cytoplasm</location>
        <location evidence="1">Cytoskeleton</location>
    </subcellularLocation>
</comment>
<dbReference type="SUPFAM" id="SSF48452">
    <property type="entry name" value="TPR-like"/>
    <property type="match status" value="1"/>
</dbReference>
<dbReference type="InterPro" id="IPR029058">
    <property type="entry name" value="AB_hydrolase_fold"/>
</dbReference>
<dbReference type="SUPFAM" id="SSF52540">
    <property type="entry name" value="P-loop containing nucleoside triphosphate hydrolases"/>
    <property type="match status" value="1"/>
</dbReference>
<dbReference type="Gene3D" id="1.25.40.10">
    <property type="entry name" value="Tetratricopeptide repeat domain"/>
    <property type="match status" value="2"/>
</dbReference>
<evidence type="ECO:0000256" key="9">
    <source>
        <dbReference type="ARBA" id="ARBA00023212"/>
    </source>
</evidence>
<keyword evidence="4" id="KW-0493">Microtubule</keyword>
<keyword evidence="3" id="KW-0963">Cytoplasm</keyword>
<dbReference type="InterPro" id="IPR011990">
    <property type="entry name" value="TPR-like_helical_dom_sf"/>
</dbReference>
<feature type="region of interest" description="Disordered" evidence="11">
    <location>
        <begin position="1"/>
        <end position="50"/>
    </location>
</feature>
<organism evidence="12 13">
    <name type="scientific">Dichotomopilus funicola</name>
    <dbReference type="NCBI Taxonomy" id="1934379"/>
    <lineage>
        <taxon>Eukaryota</taxon>
        <taxon>Fungi</taxon>
        <taxon>Dikarya</taxon>
        <taxon>Ascomycota</taxon>
        <taxon>Pezizomycotina</taxon>
        <taxon>Sordariomycetes</taxon>
        <taxon>Sordariomycetidae</taxon>
        <taxon>Sordariales</taxon>
        <taxon>Chaetomiaceae</taxon>
        <taxon>Dichotomopilus</taxon>
    </lineage>
</organism>
<dbReference type="GO" id="GO:0005737">
    <property type="term" value="C:cytoplasm"/>
    <property type="evidence" value="ECO:0007669"/>
    <property type="project" value="TreeGrafter"/>
</dbReference>
<evidence type="ECO:0000256" key="5">
    <source>
        <dbReference type="ARBA" id="ARBA00022737"/>
    </source>
</evidence>
<dbReference type="SUPFAM" id="SSF53474">
    <property type="entry name" value="alpha/beta-Hydrolases"/>
    <property type="match status" value="1"/>
</dbReference>
<reference evidence="12" key="1">
    <citation type="journal article" date="2023" name="Mol. Phylogenet. Evol.">
        <title>Genome-scale phylogeny and comparative genomics of the fungal order Sordariales.</title>
        <authorList>
            <person name="Hensen N."/>
            <person name="Bonometti L."/>
            <person name="Westerberg I."/>
            <person name="Brannstrom I.O."/>
            <person name="Guillou S."/>
            <person name="Cros-Aarteil S."/>
            <person name="Calhoun S."/>
            <person name="Haridas S."/>
            <person name="Kuo A."/>
            <person name="Mondo S."/>
            <person name="Pangilinan J."/>
            <person name="Riley R."/>
            <person name="LaButti K."/>
            <person name="Andreopoulos B."/>
            <person name="Lipzen A."/>
            <person name="Chen C."/>
            <person name="Yan M."/>
            <person name="Daum C."/>
            <person name="Ng V."/>
            <person name="Clum A."/>
            <person name="Steindorff A."/>
            <person name="Ohm R.A."/>
            <person name="Martin F."/>
            <person name="Silar P."/>
            <person name="Natvig D.O."/>
            <person name="Lalanne C."/>
            <person name="Gautier V."/>
            <person name="Ament-Velasquez S.L."/>
            <person name="Kruys A."/>
            <person name="Hutchinson M.I."/>
            <person name="Powell A.J."/>
            <person name="Barry K."/>
            <person name="Miller A.N."/>
            <person name="Grigoriev I.V."/>
            <person name="Debuchy R."/>
            <person name="Gladieux P."/>
            <person name="Hiltunen Thoren M."/>
            <person name="Johannesson H."/>
        </authorList>
    </citation>
    <scope>NUCLEOTIDE SEQUENCE</scope>
    <source>
        <strain evidence="12">CBS 141.50</strain>
    </source>
</reference>
<dbReference type="PANTHER" id="PTHR45783:SF3">
    <property type="entry name" value="KINESIN LIGHT CHAIN"/>
    <property type="match status" value="1"/>
</dbReference>
<keyword evidence="8" id="KW-0505">Motor protein</keyword>
<feature type="region of interest" description="Disordered" evidence="11">
    <location>
        <begin position="486"/>
        <end position="509"/>
    </location>
</feature>
<dbReference type="SMART" id="SM00028">
    <property type="entry name" value="TPR"/>
    <property type="match status" value="7"/>
</dbReference>
<evidence type="ECO:0000256" key="11">
    <source>
        <dbReference type="SAM" id="MobiDB-lite"/>
    </source>
</evidence>
<reference evidence="12" key="2">
    <citation type="submission" date="2023-05" db="EMBL/GenBank/DDBJ databases">
        <authorList>
            <consortium name="Lawrence Berkeley National Laboratory"/>
            <person name="Steindorff A."/>
            <person name="Hensen N."/>
            <person name="Bonometti L."/>
            <person name="Westerberg I."/>
            <person name="Brannstrom I.O."/>
            <person name="Guillou S."/>
            <person name="Cros-Aarteil S."/>
            <person name="Calhoun S."/>
            <person name="Haridas S."/>
            <person name="Kuo A."/>
            <person name="Mondo S."/>
            <person name="Pangilinan J."/>
            <person name="Riley R."/>
            <person name="Labutti K."/>
            <person name="Andreopoulos B."/>
            <person name="Lipzen A."/>
            <person name="Chen C."/>
            <person name="Yanf M."/>
            <person name="Daum C."/>
            <person name="Ng V."/>
            <person name="Clum A."/>
            <person name="Ohm R."/>
            <person name="Martin F."/>
            <person name="Silar P."/>
            <person name="Natvig D."/>
            <person name="Lalanne C."/>
            <person name="Gautier V."/>
            <person name="Ament-Velasquez S.L."/>
            <person name="Kruys A."/>
            <person name="Hutchinson M.I."/>
            <person name="Powell A.J."/>
            <person name="Barry K."/>
            <person name="Miller A.N."/>
            <person name="Grigoriev I.V."/>
            <person name="Debuchy R."/>
            <person name="Gladieux P."/>
            <person name="Thoren M.H."/>
            <person name="Johannesson H."/>
        </authorList>
    </citation>
    <scope>NUCLEOTIDE SEQUENCE</scope>
    <source>
        <strain evidence="12">CBS 141.50</strain>
    </source>
</reference>
<keyword evidence="7" id="KW-0175">Coiled coil</keyword>
<dbReference type="GeneID" id="87821123"/>
<gene>
    <name evidence="12" type="ORF">C8A04DRAFT_39242</name>
</gene>
<feature type="compositionally biased region" description="Low complexity" evidence="11">
    <location>
        <begin position="1"/>
        <end position="21"/>
    </location>
</feature>
<keyword evidence="13" id="KW-1185">Reference proteome</keyword>